<dbReference type="AlphaFoldDB" id="A0A7T4E2H9"/>
<name>A0A7T4E2H9_9BURK</name>
<organism evidence="1 2">
    <name type="scientific">Achromobacter deleyi</name>
    <dbReference type="NCBI Taxonomy" id="1353891"/>
    <lineage>
        <taxon>Bacteria</taxon>
        <taxon>Pseudomonadati</taxon>
        <taxon>Pseudomonadota</taxon>
        <taxon>Betaproteobacteria</taxon>
        <taxon>Burkholderiales</taxon>
        <taxon>Alcaligenaceae</taxon>
        <taxon>Achromobacter</taxon>
    </lineage>
</organism>
<dbReference type="EMBL" id="CP065997">
    <property type="protein sequence ID" value="QQB33036.1"/>
    <property type="molecule type" value="Genomic_DNA"/>
</dbReference>
<accession>A0A7T4E2H9</accession>
<proteinExistence type="predicted"/>
<dbReference type="Proteomes" id="UP000595231">
    <property type="component" value="Chromosome"/>
</dbReference>
<evidence type="ECO:0000313" key="1">
    <source>
        <dbReference type="EMBL" id="QQB33036.1"/>
    </source>
</evidence>
<sequence length="198" mass="21744">MADTRMIQQCLFMTAVDEDEFAGALLKVRPSIRFINMQEQPDNDRPRYRDRIDECEGFHVTIVDASIISEDDFHDRYVKRHPSGKGWIYALVGSGLVSLLRSRAAGFLQDALLNGELRASIPAGDEDTGEFVAIVLREAKVRGEKVVSIDAATGQRGTRADRKFIAWPDAARKFDGLDGAYLANGAQALFVPKGAGAA</sequence>
<evidence type="ECO:0000313" key="2">
    <source>
        <dbReference type="Proteomes" id="UP000595231"/>
    </source>
</evidence>
<gene>
    <name evidence="1" type="ORF">I6I07_20580</name>
</gene>
<protein>
    <submittedName>
        <fullName evidence="1">Uncharacterized protein</fullName>
    </submittedName>
</protein>
<reference evidence="1 2" key="1">
    <citation type="submission" date="2020-12" db="EMBL/GenBank/DDBJ databases">
        <title>FDA dAtabase for Regulatory Grade micrObial Sequences (FDA-ARGOS): Supporting development and validation of Infectious Disease Dx tests.</title>
        <authorList>
            <person name="Sproer C."/>
            <person name="Gronow S."/>
            <person name="Severitt S."/>
            <person name="Schroder I."/>
            <person name="Tallon L."/>
            <person name="Sadzewicz L."/>
            <person name="Zhao X."/>
            <person name="Boylan J."/>
            <person name="Ott S."/>
            <person name="Bowen H."/>
            <person name="Vavikolanu K."/>
            <person name="Mehta A."/>
            <person name="Aluvathingal J."/>
            <person name="Nadendla S."/>
            <person name="Lowell S."/>
            <person name="Myers T."/>
            <person name="Yan Y."/>
            <person name="Sichtig H."/>
        </authorList>
    </citation>
    <scope>NUCLEOTIDE SEQUENCE [LARGE SCALE GENOMIC DNA]</scope>
    <source>
        <strain evidence="1 2">FDAARGOS_1050</strain>
    </source>
</reference>